<dbReference type="InterPro" id="IPR018253">
    <property type="entry name" value="DnaJ_domain_CS"/>
</dbReference>
<dbReference type="PANTHER" id="PTHR44924">
    <property type="entry name" value="DNAJ SUBFAMILY A MEMBER 2"/>
    <property type="match status" value="1"/>
</dbReference>
<comment type="caution">
    <text evidence="5">The sequence shown here is derived from an EMBL/GenBank/DDBJ whole genome shotgun (WGS) entry which is preliminary data.</text>
</comment>
<dbReference type="AlphaFoldDB" id="A0A8H2WPQ4"/>
<feature type="domain" description="J" evidence="4">
    <location>
        <begin position="576"/>
        <end position="641"/>
    </location>
</feature>
<dbReference type="InterPro" id="IPR001623">
    <property type="entry name" value="DnaJ_domain"/>
</dbReference>
<feature type="compositionally biased region" description="Basic and acidic residues" evidence="2">
    <location>
        <begin position="700"/>
        <end position="717"/>
    </location>
</feature>
<dbReference type="InterPro" id="IPR036869">
    <property type="entry name" value="J_dom_sf"/>
</dbReference>
<evidence type="ECO:0000313" key="6">
    <source>
        <dbReference type="Proteomes" id="UP000663846"/>
    </source>
</evidence>
<dbReference type="SUPFAM" id="SSF46565">
    <property type="entry name" value="Chaperone J-domain"/>
    <property type="match status" value="1"/>
</dbReference>
<dbReference type="EMBL" id="CAJMWS010000294">
    <property type="protein sequence ID" value="CAE6392505.1"/>
    <property type="molecule type" value="Genomic_DNA"/>
</dbReference>
<dbReference type="PRINTS" id="PR00625">
    <property type="entry name" value="JDOMAIN"/>
</dbReference>
<dbReference type="Gene3D" id="3.40.50.880">
    <property type="match status" value="1"/>
</dbReference>
<dbReference type="Gene3D" id="1.10.287.110">
    <property type="entry name" value="DnaJ domain"/>
    <property type="match status" value="1"/>
</dbReference>
<sequence length="968" mass="109457">MSSNLHPHPSIMVVPTLTTVLAAVPRLLIYTATEGYRHESIETATAALFQLGQQHNIKFDHTEDRTLFNDKNLAKYDGVIFLNNNDEVLNENGKRAFQKYLNKGGNFVGIHGGGACLYNTTFYQKEVGALFDYHPDLQPATFLVLDKNHPSTKHLPDRWTYTEEVYHFRQNPRDVGAKILLSVDRDSYFDNINRTQAQGSPHPIAWYQERGAGAQDPRKAGRSFYTSLGHLNSTWKDETFLGHVLGGINWALDSNTTLWRNPKGKLATTTVDPTRSTTTIIMITLPDDPIDSTAPFSPSMSLGDFDYDSESPVDTRTDSRYAEGVRTNSHEDLPKIIMSTDNSGATKDDITSLRVFIQREFEQLKLQQASSSRPPVEVPKEVFTDAMRSELAVQLSKIAALEEETRKLRVEKQELRTALDRAENQPGLLTELNAANQELKRVYVERQGLWDERGVLWKERDGLWKERADLWRERQSLWDERGKLWDERGDLWVLRDQLMEKVKCSTPIEYLAPNPYPPPGTPLRIRCYKCSAIITHHTGPTQNEAAASSSKRASGVNTPQPRKRKIGTQERPLETAYYEILGVEVTATTDEIKKAYRRLAIKHHPDKNRDDPSAEETFKQISIAYQVLSDPELRKKYNEFGPKEGTPDAGFVDPEEIFSAIFGGERFVPIIGHISLGKDMKDALQNEESDSEEPSVPVQRDAKGREIISPEERARREEKRRRKEERDRQVDAQKQKARAERVALLVTELSRKLSIYTESATGHPQQDADVANSWRQICEIEASELKGESYGVDLLNAIGFVYVAKAKHYLATNQTFMGVGGWLHNIQGKYHVFSETVSTVRSALELKQVFDQIAEAEKSGMSPEQKKKLEEQAAEKPLLLMILIVLRGLRALFKGAKLEIESVLRETCDRVLADPTLQSSKLHLRAEALQILGEAYLGVKKDGDAPEDDFVRIETNASRQRAANAGYA</sequence>
<reference evidence="5" key="1">
    <citation type="submission" date="2021-01" db="EMBL/GenBank/DDBJ databases">
        <authorList>
            <person name="Kaushik A."/>
        </authorList>
    </citation>
    <scope>NUCLEOTIDE SEQUENCE</scope>
    <source>
        <strain evidence="5">AG1-1C</strain>
    </source>
</reference>
<evidence type="ECO:0000256" key="3">
    <source>
        <dbReference type="SAM" id="SignalP"/>
    </source>
</evidence>
<keyword evidence="1" id="KW-0175">Coiled coil</keyword>
<dbReference type="PROSITE" id="PS00636">
    <property type="entry name" value="DNAJ_1"/>
    <property type="match status" value="1"/>
</dbReference>
<name>A0A8H2WPQ4_9AGAM</name>
<evidence type="ECO:0000313" key="5">
    <source>
        <dbReference type="EMBL" id="CAE6392505.1"/>
    </source>
</evidence>
<proteinExistence type="predicted"/>
<evidence type="ECO:0000256" key="1">
    <source>
        <dbReference type="SAM" id="Coils"/>
    </source>
</evidence>
<keyword evidence="3" id="KW-0732">Signal</keyword>
<gene>
    <name evidence="5" type="ORF">RDB_LOCUS46163</name>
</gene>
<dbReference type="InterPro" id="IPR029010">
    <property type="entry name" value="ThuA-like"/>
</dbReference>
<feature type="compositionally biased region" description="Basic and acidic residues" evidence="2">
    <location>
        <begin position="724"/>
        <end position="734"/>
    </location>
</feature>
<feature type="signal peptide" evidence="3">
    <location>
        <begin position="1"/>
        <end position="22"/>
    </location>
</feature>
<dbReference type="InterPro" id="IPR029062">
    <property type="entry name" value="Class_I_gatase-like"/>
</dbReference>
<protein>
    <recommendedName>
        <fullName evidence="4">J domain-containing protein</fullName>
    </recommendedName>
</protein>
<dbReference type="PROSITE" id="PS50076">
    <property type="entry name" value="DNAJ_2"/>
    <property type="match status" value="1"/>
</dbReference>
<accession>A0A8H2WPQ4</accession>
<dbReference type="Pfam" id="PF06283">
    <property type="entry name" value="ThuA"/>
    <property type="match status" value="1"/>
</dbReference>
<dbReference type="PANTHER" id="PTHR44924:SF1">
    <property type="entry name" value="DNAJ SUBFAMILY A MEMBER 2"/>
    <property type="match status" value="1"/>
</dbReference>
<dbReference type="SMART" id="SM00271">
    <property type="entry name" value="DnaJ"/>
    <property type="match status" value="1"/>
</dbReference>
<dbReference type="InterPro" id="IPR026894">
    <property type="entry name" value="DnaJ_X"/>
</dbReference>
<feature type="region of interest" description="Disordered" evidence="2">
    <location>
        <begin position="682"/>
        <end position="734"/>
    </location>
</feature>
<dbReference type="Pfam" id="PF14308">
    <property type="entry name" value="DnaJ-X"/>
    <property type="match status" value="1"/>
</dbReference>
<dbReference type="Proteomes" id="UP000663846">
    <property type="component" value="Unassembled WGS sequence"/>
</dbReference>
<feature type="chain" id="PRO_5034954119" description="J domain-containing protein" evidence="3">
    <location>
        <begin position="23"/>
        <end position="968"/>
    </location>
</feature>
<evidence type="ECO:0000256" key="2">
    <source>
        <dbReference type="SAM" id="MobiDB-lite"/>
    </source>
</evidence>
<feature type="region of interest" description="Disordered" evidence="2">
    <location>
        <begin position="539"/>
        <end position="567"/>
    </location>
</feature>
<dbReference type="SUPFAM" id="SSF52317">
    <property type="entry name" value="Class I glutamine amidotransferase-like"/>
    <property type="match status" value="1"/>
</dbReference>
<dbReference type="Pfam" id="PF00226">
    <property type="entry name" value="DnaJ"/>
    <property type="match status" value="1"/>
</dbReference>
<organism evidence="5 6">
    <name type="scientific">Rhizoctonia solani</name>
    <dbReference type="NCBI Taxonomy" id="456999"/>
    <lineage>
        <taxon>Eukaryota</taxon>
        <taxon>Fungi</taxon>
        <taxon>Dikarya</taxon>
        <taxon>Basidiomycota</taxon>
        <taxon>Agaricomycotina</taxon>
        <taxon>Agaricomycetes</taxon>
        <taxon>Cantharellales</taxon>
        <taxon>Ceratobasidiaceae</taxon>
        <taxon>Rhizoctonia</taxon>
    </lineage>
</organism>
<feature type="compositionally biased region" description="Polar residues" evidence="2">
    <location>
        <begin position="539"/>
        <end position="560"/>
    </location>
</feature>
<dbReference type="CDD" id="cd06257">
    <property type="entry name" value="DnaJ"/>
    <property type="match status" value="1"/>
</dbReference>
<evidence type="ECO:0000259" key="4">
    <source>
        <dbReference type="PROSITE" id="PS50076"/>
    </source>
</evidence>
<feature type="coiled-coil region" evidence="1">
    <location>
        <begin position="391"/>
        <end position="425"/>
    </location>
</feature>